<dbReference type="EMBL" id="JAUTBF010000001">
    <property type="protein sequence ID" value="MDQ1124880.1"/>
    <property type="molecule type" value="Genomic_DNA"/>
</dbReference>
<evidence type="ECO:0000313" key="3">
    <source>
        <dbReference type="Proteomes" id="UP001226691"/>
    </source>
</evidence>
<dbReference type="InterPro" id="IPR042098">
    <property type="entry name" value="TauD-like_sf"/>
</dbReference>
<organism evidence="2 3">
    <name type="scientific">Microbacterium trichothecenolyticum</name>
    <name type="common">Aureobacterium trichothecenolyticum</name>
    <dbReference type="NCBI Taxonomy" id="69370"/>
    <lineage>
        <taxon>Bacteria</taxon>
        <taxon>Bacillati</taxon>
        <taxon>Actinomycetota</taxon>
        <taxon>Actinomycetes</taxon>
        <taxon>Micrococcales</taxon>
        <taxon>Microbacteriaceae</taxon>
        <taxon>Microbacterium</taxon>
    </lineage>
</organism>
<evidence type="ECO:0000313" key="2">
    <source>
        <dbReference type="EMBL" id="MDQ1124880.1"/>
    </source>
</evidence>
<accession>A0ABU0TYZ3</accession>
<name>A0ABU0TYZ3_MICTR</name>
<dbReference type="SUPFAM" id="SSF51197">
    <property type="entry name" value="Clavaminate synthase-like"/>
    <property type="match status" value="1"/>
</dbReference>
<reference evidence="2 3" key="1">
    <citation type="submission" date="2023-07" db="EMBL/GenBank/DDBJ databases">
        <title>Functional and genomic diversity of the sorghum phyllosphere microbiome.</title>
        <authorList>
            <person name="Shade A."/>
        </authorList>
    </citation>
    <scope>NUCLEOTIDE SEQUENCE [LARGE SCALE GENOMIC DNA]</scope>
    <source>
        <strain evidence="2 3">SORGH_AS_1207</strain>
    </source>
</reference>
<dbReference type="Proteomes" id="UP001226691">
    <property type="component" value="Unassembled WGS sequence"/>
</dbReference>
<evidence type="ECO:0000256" key="1">
    <source>
        <dbReference type="ARBA" id="ARBA00023002"/>
    </source>
</evidence>
<keyword evidence="1" id="KW-0560">Oxidoreductase</keyword>
<gene>
    <name evidence="2" type="ORF">QE412_003453</name>
</gene>
<protein>
    <submittedName>
        <fullName evidence="2">Alpha-ketoglutarate-dependent taurine dioxygenase</fullName>
    </submittedName>
</protein>
<dbReference type="RefSeq" id="WP_307486739.1">
    <property type="nucleotide sequence ID" value="NZ_JAUTBF010000001.1"/>
</dbReference>
<keyword evidence="3" id="KW-1185">Reference proteome</keyword>
<keyword evidence="2" id="KW-0223">Dioxygenase</keyword>
<sequence>MDAARMLDELRTQHWTSAIGDPAEIEITLVVHGLAAARTQRGHFRQVLRPASAGDAAPNTMSAIFGNGEQPLHTDGAHLQQPPDVILLASAEPNLTPTRVWSGAQQVPGTSAIITNSHPEFARHGLFVVRNGRDSFLSPAFDWMRLRVDPACMSPADGYARQAAEYFQNLPAFEFHWDVPQKVLLIDNLYALHGRTAVSAEDAGRGLERRSYIWGAAS</sequence>
<dbReference type="GO" id="GO:0051213">
    <property type="term" value="F:dioxygenase activity"/>
    <property type="evidence" value="ECO:0007669"/>
    <property type="project" value="UniProtKB-KW"/>
</dbReference>
<dbReference type="Gene3D" id="3.60.130.10">
    <property type="entry name" value="Clavaminate synthase-like"/>
    <property type="match status" value="1"/>
</dbReference>
<comment type="caution">
    <text evidence="2">The sequence shown here is derived from an EMBL/GenBank/DDBJ whole genome shotgun (WGS) entry which is preliminary data.</text>
</comment>
<proteinExistence type="predicted"/>